<sequence length="106" mass="12202">CYSLPALGELPFLKFLLIRGMHGITEVTEEKLSVACGGCESLIILYIWGSWKLKWLPERMQELKRITLGVCGEIESFPEGGLPFNLIRIARNWWKTERSGIYRDQT</sequence>
<dbReference type="Proteomes" id="UP001627284">
    <property type="component" value="Unassembled WGS sequence"/>
</dbReference>
<keyword evidence="2" id="KW-1185">Reference proteome</keyword>
<accession>A0ABD2TEV7</accession>
<proteinExistence type="predicted"/>
<organism evidence="1 2">
    <name type="scientific">Solanum stoloniferum</name>
    <dbReference type="NCBI Taxonomy" id="62892"/>
    <lineage>
        <taxon>Eukaryota</taxon>
        <taxon>Viridiplantae</taxon>
        <taxon>Streptophyta</taxon>
        <taxon>Embryophyta</taxon>
        <taxon>Tracheophyta</taxon>
        <taxon>Spermatophyta</taxon>
        <taxon>Magnoliopsida</taxon>
        <taxon>eudicotyledons</taxon>
        <taxon>Gunneridae</taxon>
        <taxon>Pentapetalae</taxon>
        <taxon>asterids</taxon>
        <taxon>lamiids</taxon>
        <taxon>Solanales</taxon>
        <taxon>Solanaceae</taxon>
        <taxon>Solanoideae</taxon>
        <taxon>Solaneae</taxon>
        <taxon>Solanum</taxon>
    </lineage>
</organism>
<dbReference type="EMBL" id="JBJKTR010000011">
    <property type="protein sequence ID" value="KAL3354845.1"/>
    <property type="molecule type" value="Genomic_DNA"/>
</dbReference>
<dbReference type="AlphaFoldDB" id="A0ABD2TEV7"/>
<dbReference type="InterPro" id="IPR032675">
    <property type="entry name" value="LRR_dom_sf"/>
</dbReference>
<reference evidence="1 2" key="1">
    <citation type="submission" date="2024-05" db="EMBL/GenBank/DDBJ databases">
        <title>De novo assembly of an allotetraploid wild potato.</title>
        <authorList>
            <person name="Hosaka A.J."/>
        </authorList>
    </citation>
    <scope>NUCLEOTIDE SEQUENCE [LARGE SCALE GENOMIC DNA]</scope>
    <source>
        <tissue evidence="1">Young leaves</tissue>
    </source>
</reference>
<evidence type="ECO:0008006" key="3">
    <source>
        <dbReference type="Google" id="ProtNLM"/>
    </source>
</evidence>
<name>A0ABD2TEV7_9SOLN</name>
<gene>
    <name evidence="1" type="ORF">AABB24_019103</name>
</gene>
<dbReference type="Gene3D" id="3.80.10.10">
    <property type="entry name" value="Ribonuclease Inhibitor"/>
    <property type="match status" value="1"/>
</dbReference>
<evidence type="ECO:0000313" key="1">
    <source>
        <dbReference type="EMBL" id="KAL3354845.1"/>
    </source>
</evidence>
<feature type="non-terminal residue" evidence="1">
    <location>
        <position position="1"/>
    </location>
</feature>
<protein>
    <recommendedName>
        <fullName evidence="3">Disease resistance protein</fullName>
    </recommendedName>
</protein>
<evidence type="ECO:0000313" key="2">
    <source>
        <dbReference type="Proteomes" id="UP001627284"/>
    </source>
</evidence>
<comment type="caution">
    <text evidence="1">The sequence shown here is derived from an EMBL/GenBank/DDBJ whole genome shotgun (WGS) entry which is preliminary data.</text>
</comment>
<dbReference type="SUPFAM" id="SSF52058">
    <property type="entry name" value="L domain-like"/>
    <property type="match status" value="1"/>
</dbReference>